<feature type="domain" description="C2H2-type" evidence="14">
    <location>
        <begin position="375"/>
        <end position="402"/>
    </location>
</feature>
<comment type="similarity">
    <text evidence="3">Belongs to the krueppel C2H2-type zinc-finger protein family.</text>
</comment>
<reference evidence="16" key="1">
    <citation type="submission" date="2016-11" db="UniProtKB">
        <authorList>
            <consortium name="WormBaseParasite"/>
        </authorList>
    </citation>
    <scope>IDENTIFICATION</scope>
</reference>
<protein>
    <submittedName>
        <fullName evidence="16">Early growth response protein 1</fullName>
    </submittedName>
</protein>
<keyword evidence="5" id="KW-0677">Repeat</keyword>
<evidence type="ECO:0000256" key="13">
    <source>
        <dbReference type="SAM" id="MobiDB-lite"/>
    </source>
</evidence>
<dbReference type="GO" id="GO:0005634">
    <property type="term" value="C:nucleus"/>
    <property type="evidence" value="ECO:0007669"/>
    <property type="project" value="UniProtKB-SubCell"/>
</dbReference>
<keyword evidence="10" id="KW-0804">Transcription</keyword>
<feature type="domain" description="C2H2-type" evidence="14">
    <location>
        <begin position="310"/>
        <end position="333"/>
    </location>
</feature>
<evidence type="ECO:0000256" key="10">
    <source>
        <dbReference type="ARBA" id="ARBA00023163"/>
    </source>
</evidence>
<dbReference type="Proteomes" id="UP000095282">
    <property type="component" value="Unplaced"/>
</dbReference>
<evidence type="ECO:0000256" key="12">
    <source>
        <dbReference type="PROSITE-ProRule" id="PRU00042"/>
    </source>
</evidence>
<evidence type="ECO:0000256" key="1">
    <source>
        <dbReference type="ARBA" id="ARBA00003767"/>
    </source>
</evidence>
<evidence type="ECO:0000256" key="2">
    <source>
        <dbReference type="ARBA" id="ARBA00004123"/>
    </source>
</evidence>
<keyword evidence="4" id="KW-0479">Metal-binding</keyword>
<keyword evidence="9" id="KW-0238">DNA-binding</keyword>
<dbReference type="InterPro" id="IPR036236">
    <property type="entry name" value="Znf_C2H2_sf"/>
</dbReference>
<evidence type="ECO:0000259" key="14">
    <source>
        <dbReference type="PROSITE" id="PS50157"/>
    </source>
</evidence>
<dbReference type="FunFam" id="3.30.160.60:FF:000226">
    <property type="entry name" value="Zinc finger protein 236 variant"/>
    <property type="match status" value="1"/>
</dbReference>
<dbReference type="SUPFAM" id="SSF57667">
    <property type="entry name" value="beta-beta-alpha zinc fingers"/>
    <property type="match status" value="2"/>
</dbReference>
<dbReference type="GO" id="GO:0003677">
    <property type="term" value="F:DNA binding"/>
    <property type="evidence" value="ECO:0007669"/>
    <property type="project" value="UniProtKB-KW"/>
</dbReference>
<dbReference type="eggNOG" id="KOG1721">
    <property type="taxonomic scope" value="Eukaryota"/>
</dbReference>
<dbReference type="PROSITE" id="PS00028">
    <property type="entry name" value="ZINC_FINGER_C2H2_1"/>
    <property type="match status" value="3"/>
</dbReference>
<feature type="region of interest" description="Disordered" evidence="13">
    <location>
        <begin position="1"/>
        <end position="20"/>
    </location>
</feature>
<dbReference type="GO" id="GO:0010468">
    <property type="term" value="P:regulation of gene expression"/>
    <property type="evidence" value="ECO:0007669"/>
    <property type="project" value="TreeGrafter"/>
</dbReference>
<dbReference type="GO" id="GO:0008270">
    <property type="term" value="F:zinc ion binding"/>
    <property type="evidence" value="ECO:0007669"/>
    <property type="project" value="UniProtKB-KW"/>
</dbReference>
<evidence type="ECO:0000256" key="3">
    <source>
        <dbReference type="ARBA" id="ARBA00006991"/>
    </source>
</evidence>
<evidence type="ECO:0000313" key="15">
    <source>
        <dbReference type="Proteomes" id="UP000095282"/>
    </source>
</evidence>
<organism evidence="15 16">
    <name type="scientific">Caenorhabditis tropicalis</name>
    <dbReference type="NCBI Taxonomy" id="1561998"/>
    <lineage>
        <taxon>Eukaryota</taxon>
        <taxon>Metazoa</taxon>
        <taxon>Ecdysozoa</taxon>
        <taxon>Nematoda</taxon>
        <taxon>Chromadorea</taxon>
        <taxon>Rhabditida</taxon>
        <taxon>Rhabditina</taxon>
        <taxon>Rhabditomorpha</taxon>
        <taxon>Rhabditoidea</taxon>
        <taxon>Rhabditidae</taxon>
        <taxon>Peloderinae</taxon>
        <taxon>Caenorhabditis</taxon>
    </lineage>
</organism>
<dbReference type="STRING" id="1561998.A0A1I7TKZ8"/>
<dbReference type="WBParaSite" id="Csp11.Scaffold628.g6953.t1">
    <property type="protein sequence ID" value="Csp11.Scaffold628.g6953.t1"/>
    <property type="gene ID" value="Csp11.Scaffold628.g6953"/>
</dbReference>
<dbReference type="PANTHER" id="PTHR16515">
    <property type="entry name" value="PR DOMAIN ZINC FINGER PROTEIN"/>
    <property type="match status" value="1"/>
</dbReference>
<evidence type="ECO:0000256" key="5">
    <source>
        <dbReference type="ARBA" id="ARBA00022737"/>
    </source>
</evidence>
<proteinExistence type="inferred from homology"/>
<evidence type="ECO:0000313" key="16">
    <source>
        <dbReference type="WBParaSite" id="Csp11.Scaffold628.g6953.t1"/>
    </source>
</evidence>
<feature type="domain" description="C2H2-type" evidence="14">
    <location>
        <begin position="347"/>
        <end position="374"/>
    </location>
</feature>
<evidence type="ECO:0000256" key="8">
    <source>
        <dbReference type="ARBA" id="ARBA00023015"/>
    </source>
</evidence>
<feature type="compositionally biased region" description="Basic and acidic residues" evidence="13">
    <location>
        <begin position="222"/>
        <end position="231"/>
    </location>
</feature>
<dbReference type="PROSITE" id="PS50157">
    <property type="entry name" value="ZINC_FINGER_C2H2_2"/>
    <property type="match status" value="4"/>
</dbReference>
<evidence type="ECO:0000256" key="4">
    <source>
        <dbReference type="ARBA" id="ARBA00022723"/>
    </source>
</evidence>
<keyword evidence="15" id="KW-1185">Reference proteome</keyword>
<keyword evidence="11" id="KW-0539">Nucleus</keyword>
<evidence type="ECO:0000256" key="9">
    <source>
        <dbReference type="ARBA" id="ARBA00023125"/>
    </source>
</evidence>
<dbReference type="FunFam" id="3.30.160.60:FF:000395">
    <property type="entry name" value="zinc finger protein 513"/>
    <property type="match status" value="1"/>
</dbReference>
<dbReference type="InterPro" id="IPR050331">
    <property type="entry name" value="Zinc_finger"/>
</dbReference>
<dbReference type="SMART" id="SM00355">
    <property type="entry name" value="ZnF_C2H2"/>
    <property type="match status" value="4"/>
</dbReference>
<dbReference type="FunFam" id="3.30.160.60:FF:000787">
    <property type="entry name" value="Zinc finger protein 784"/>
    <property type="match status" value="1"/>
</dbReference>
<feature type="domain" description="C2H2-type" evidence="14">
    <location>
        <begin position="403"/>
        <end position="430"/>
    </location>
</feature>
<keyword evidence="8" id="KW-0805">Transcription regulation</keyword>
<dbReference type="Pfam" id="PF00096">
    <property type="entry name" value="zf-C2H2"/>
    <property type="match status" value="3"/>
</dbReference>
<evidence type="ECO:0000256" key="7">
    <source>
        <dbReference type="ARBA" id="ARBA00022833"/>
    </source>
</evidence>
<keyword evidence="6 12" id="KW-0863">Zinc-finger</keyword>
<name>A0A1I7TKZ8_9PELO</name>
<accession>A0A1I7TKZ8</accession>
<evidence type="ECO:0000256" key="11">
    <source>
        <dbReference type="ARBA" id="ARBA00023242"/>
    </source>
</evidence>
<feature type="region of interest" description="Disordered" evidence="13">
    <location>
        <begin position="207"/>
        <end position="241"/>
    </location>
</feature>
<sequence>MSQEESATVPPPHGPRKPPALVLPTISCPLICEQGPSIPSSPTLLPGPTGGIPADVMQCIQMFSSQFDSARLSPNYATSDLGSSARSSFSTSSSWMAYRDRSVDFDETGKELISPFDCDTACSVSPSFSLSPNSFHHFSFDARSVSSLGHSTTNLNHLLSVGAAFELSRERSRSESDMQPVPTDESRLLTNSTISVPCYPKKSLKFGGEIKRSSSTPPPTTNEREEMERLLRPTSGLDNKEESATSLVSNWARDQIVAIQNASTVYNLLAARSAEDCSTLSAPGPLKVVPKTKEEFTPRDEASRAKQMQYPCTLCGQAFAVHDRLAKHIASRHRQRSCTLDDASKVHKCNMCSKSFSRSDMLTRHMRLHTGAKPYSCPTCNQVFSRSDHLSTHLRTHTGEKPYACPLCNYSASRRDMISRHMRTHSMTDDVSTPISQLSIRSASTSPLPPKIVDPTALVEIGSGELSAFKPILHSSSNLLSVSSPFQSLSLSTPSSPSFAPPTILLNRQSSFDMSNT</sequence>
<dbReference type="AlphaFoldDB" id="A0A1I7TKZ8"/>
<dbReference type="PANTHER" id="PTHR16515:SF49">
    <property type="entry name" value="GASTRULA ZINC FINGER PROTEIN XLCGF49.1-LIKE-RELATED"/>
    <property type="match status" value="1"/>
</dbReference>
<comment type="subcellular location">
    <subcellularLocation>
        <location evidence="2">Nucleus</location>
    </subcellularLocation>
</comment>
<dbReference type="InterPro" id="IPR013087">
    <property type="entry name" value="Znf_C2H2_type"/>
</dbReference>
<keyword evidence="7" id="KW-0862">Zinc</keyword>
<dbReference type="Gene3D" id="3.30.160.60">
    <property type="entry name" value="Classic Zinc Finger"/>
    <property type="match status" value="3"/>
</dbReference>
<evidence type="ECO:0000256" key="6">
    <source>
        <dbReference type="ARBA" id="ARBA00022771"/>
    </source>
</evidence>
<comment type="function">
    <text evidence="1">May be involved in transcriptional regulation.</text>
</comment>